<dbReference type="AlphaFoldDB" id="A0AAD5K364"/>
<reference evidence="2" key="2">
    <citation type="submission" date="2023-02" db="EMBL/GenBank/DDBJ databases">
        <authorList>
            <consortium name="DOE Joint Genome Institute"/>
            <person name="Mondo S.J."/>
            <person name="Chang Y."/>
            <person name="Wang Y."/>
            <person name="Ahrendt S."/>
            <person name="Andreopoulos W."/>
            <person name="Barry K."/>
            <person name="Beard J."/>
            <person name="Benny G.L."/>
            <person name="Blankenship S."/>
            <person name="Bonito G."/>
            <person name="Cuomo C."/>
            <person name="Desiro A."/>
            <person name="Gervers K.A."/>
            <person name="Hundley H."/>
            <person name="Kuo A."/>
            <person name="LaButti K."/>
            <person name="Lang B.F."/>
            <person name="Lipzen A."/>
            <person name="O'Donnell K."/>
            <person name="Pangilinan J."/>
            <person name="Reynolds N."/>
            <person name="Sandor L."/>
            <person name="Smith M.W."/>
            <person name="Tsang A."/>
            <person name="Grigoriev I.V."/>
            <person name="Stajich J.E."/>
            <person name="Spatafora J.W."/>
        </authorList>
    </citation>
    <scope>NUCLEOTIDE SEQUENCE</scope>
    <source>
        <strain evidence="2">RSA 2281</strain>
    </source>
</reference>
<dbReference type="Proteomes" id="UP001209540">
    <property type="component" value="Unassembled WGS sequence"/>
</dbReference>
<feature type="region of interest" description="Disordered" evidence="1">
    <location>
        <begin position="128"/>
        <end position="151"/>
    </location>
</feature>
<accession>A0AAD5K364</accession>
<protein>
    <submittedName>
        <fullName evidence="2">Uncharacterized protein</fullName>
    </submittedName>
</protein>
<proteinExistence type="predicted"/>
<evidence type="ECO:0000313" key="3">
    <source>
        <dbReference type="Proteomes" id="UP001209540"/>
    </source>
</evidence>
<sequence length="165" mass="19244">MQSCRYVIPVAHQFYYQVRVHHHFRKNQVQLAVAVVMLPAQCHPVSITTIVPVTTTTQDIVIIYSCPVNDYDDYIRNYKYTCYFYASQNTFIEREFSVGPSNYIQSTITITTASDYFISLENDDVNDNRSLDRSHVDGGYPEKNEHSDNDHLDYWGYNSDCDEKE</sequence>
<name>A0AAD5K364_9FUNG</name>
<evidence type="ECO:0000313" key="2">
    <source>
        <dbReference type="EMBL" id="KAI9266881.1"/>
    </source>
</evidence>
<keyword evidence="3" id="KW-1185">Reference proteome</keyword>
<dbReference type="EMBL" id="JAIXMP010000010">
    <property type="protein sequence ID" value="KAI9266881.1"/>
    <property type="molecule type" value="Genomic_DNA"/>
</dbReference>
<gene>
    <name evidence="2" type="ORF">BDA99DRAFT_536285</name>
</gene>
<organism evidence="2 3">
    <name type="scientific">Phascolomyces articulosus</name>
    <dbReference type="NCBI Taxonomy" id="60185"/>
    <lineage>
        <taxon>Eukaryota</taxon>
        <taxon>Fungi</taxon>
        <taxon>Fungi incertae sedis</taxon>
        <taxon>Mucoromycota</taxon>
        <taxon>Mucoromycotina</taxon>
        <taxon>Mucoromycetes</taxon>
        <taxon>Mucorales</taxon>
        <taxon>Lichtheimiaceae</taxon>
        <taxon>Phascolomyces</taxon>
    </lineage>
</organism>
<comment type="caution">
    <text evidence="2">The sequence shown here is derived from an EMBL/GenBank/DDBJ whole genome shotgun (WGS) entry which is preliminary data.</text>
</comment>
<evidence type="ECO:0000256" key="1">
    <source>
        <dbReference type="SAM" id="MobiDB-lite"/>
    </source>
</evidence>
<reference evidence="2" key="1">
    <citation type="journal article" date="2022" name="IScience">
        <title>Evolution of zygomycete secretomes and the origins of terrestrial fungal ecologies.</title>
        <authorList>
            <person name="Chang Y."/>
            <person name="Wang Y."/>
            <person name="Mondo S."/>
            <person name="Ahrendt S."/>
            <person name="Andreopoulos W."/>
            <person name="Barry K."/>
            <person name="Beard J."/>
            <person name="Benny G.L."/>
            <person name="Blankenship S."/>
            <person name="Bonito G."/>
            <person name="Cuomo C."/>
            <person name="Desiro A."/>
            <person name="Gervers K.A."/>
            <person name="Hundley H."/>
            <person name="Kuo A."/>
            <person name="LaButti K."/>
            <person name="Lang B.F."/>
            <person name="Lipzen A."/>
            <person name="O'Donnell K."/>
            <person name="Pangilinan J."/>
            <person name="Reynolds N."/>
            <person name="Sandor L."/>
            <person name="Smith M.E."/>
            <person name="Tsang A."/>
            <person name="Grigoriev I.V."/>
            <person name="Stajich J.E."/>
            <person name="Spatafora J.W."/>
        </authorList>
    </citation>
    <scope>NUCLEOTIDE SEQUENCE</scope>
    <source>
        <strain evidence="2">RSA 2281</strain>
    </source>
</reference>